<name>A0ACC5YWC9_9TELE</name>
<comment type="caution">
    <text evidence="1">The sequence shown here is derived from an EMBL/GenBank/DDBJ whole genome shotgun (WGS) entry which is preliminary data.</text>
</comment>
<organism evidence="1 2">
    <name type="scientific">Pangasius djambal</name>
    <dbReference type="NCBI Taxonomy" id="1691987"/>
    <lineage>
        <taxon>Eukaryota</taxon>
        <taxon>Metazoa</taxon>
        <taxon>Chordata</taxon>
        <taxon>Craniata</taxon>
        <taxon>Vertebrata</taxon>
        <taxon>Euteleostomi</taxon>
        <taxon>Actinopterygii</taxon>
        <taxon>Neopterygii</taxon>
        <taxon>Teleostei</taxon>
        <taxon>Ostariophysi</taxon>
        <taxon>Siluriformes</taxon>
        <taxon>Pangasiidae</taxon>
        <taxon>Pangasius</taxon>
    </lineage>
</organism>
<sequence>MDADLTGGVGGGTNQSNVGSGTGRNPNGPSVCVTASAAGPVPASFHPREQQDGEAVGLSLPGILHFIQYEWGRFQAEKCRWEAERDELRAQVAFLQGERKGQESMKQDLVRRIKMLEYALKQERAKYQKLKTGTDQSPEKKPETKNEPIPNGQGEFENETTNQMAWKEGRQLLRKYLEEVGYSDTILNMRSKRVKSLLGRCSPEVNGPLTHDPSPEPKPHGGGDSLLVRQIEEQIKRNAGKEGSIEHTGRSVLDKIPFLHSCDDEDDSDEDDDFQGIATDCIDGPHKNKKSRGKIFGEPMTTGLDPEDEDDDDSEDALSEFDFLGSGEEGEGAGEACISGDGRELGCTLGFSSDVFILDTVGGGDINLGELADLTVANDFTIDQQDSQEEFKKTWNPRFTLRSHFDAIRSLTFHPSQPVLLTASEDGTLKLWNLNKTMHSKK</sequence>
<evidence type="ECO:0000313" key="1">
    <source>
        <dbReference type="EMBL" id="MCJ8739730.1"/>
    </source>
</evidence>
<protein>
    <submittedName>
        <fullName evidence="1">Uncharacterized protein</fullName>
    </submittedName>
</protein>
<dbReference type="EMBL" id="CM040988">
    <property type="protein sequence ID" value="MCJ8739730.1"/>
    <property type="molecule type" value="Genomic_DNA"/>
</dbReference>
<reference evidence="1" key="1">
    <citation type="submission" date="2020-02" db="EMBL/GenBank/DDBJ databases">
        <title>Genome sequencing of the panga catfish, Pangasius djambal.</title>
        <authorList>
            <person name="Wen M."/>
            <person name="Zahm M."/>
            <person name="Roques C."/>
            <person name="Cabau C."/>
            <person name="Klopp C."/>
            <person name="Donnadieu C."/>
            <person name="Jouanno E."/>
            <person name="Avarre J.-C."/>
            <person name="Campet M."/>
            <person name="Ha T."/>
            <person name="Dugue R."/>
            <person name="Lampietro C."/>
            <person name="Louis A."/>
            <person name="Herpin A."/>
            <person name="Echchiki A."/>
            <person name="Berthelot C."/>
            <person name="Parey E."/>
            <person name="Roest-Crollius H."/>
            <person name="Braasch I."/>
            <person name="Postlethwait J.H."/>
            <person name="Bobe J."/>
            <person name="Montfort J."/>
            <person name="Bouchez O."/>
            <person name="Begum T."/>
            <person name="Schartl M."/>
            <person name="Gustiano R."/>
            <person name="Guiguen Y."/>
        </authorList>
    </citation>
    <scope>NUCLEOTIDE SEQUENCE</scope>
    <source>
        <strain evidence="1">Pdj_M5554</strain>
    </source>
</reference>
<gene>
    <name evidence="1" type="ORF">PDJAM_G00050540</name>
</gene>
<keyword evidence="2" id="KW-1185">Reference proteome</keyword>
<evidence type="ECO:0000313" key="2">
    <source>
        <dbReference type="Proteomes" id="UP000830395"/>
    </source>
</evidence>
<accession>A0ACC5YWC9</accession>
<dbReference type="Proteomes" id="UP000830395">
    <property type="component" value="Chromosome 14"/>
</dbReference>
<proteinExistence type="predicted"/>